<dbReference type="Gene3D" id="3.30.160.60">
    <property type="entry name" value="Classic Zinc Finger"/>
    <property type="match status" value="1"/>
</dbReference>
<dbReference type="EMBL" id="CAXLJM020000028">
    <property type="protein sequence ID" value="CAL8096891.1"/>
    <property type="molecule type" value="Genomic_DNA"/>
</dbReference>
<organism evidence="10 11">
    <name type="scientific">Orchesella dallaii</name>
    <dbReference type="NCBI Taxonomy" id="48710"/>
    <lineage>
        <taxon>Eukaryota</taxon>
        <taxon>Metazoa</taxon>
        <taxon>Ecdysozoa</taxon>
        <taxon>Arthropoda</taxon>
        <taxon>Hexapoda</taxon>
        <taxon>Collembola</taxon>
        <taxon>Entomobryomorpha</taxon>
        <taxon>Entomobryoidea</taxon>
        <taxon>Orchesellidae</taxon>
        <taxon>Orchesellinae</taxon>
        <taxon>Orchesella</taxon>
    </lineage>
</organism>
<keyword evidence="2" id="KW-0479">Metal-binding</keyword>
<keyword evidence="4 7" id="KW-0863">Zinc-finger</keyword>
<dbReference type="Proteomes" id="UP001642540">
    <property type="component" value="Unassembled WGS sequence"/>
</dbReference>
<protein>
    <recommendedName>
        <fullName evidence="9">C2H2-type domain-containing protein</fullName>
    </recommendedName>
</protein>
<feature type="region of interest" description="Disordered" evidence="8">
    <location>
        <begin position="1"/>
        <end position="24"/>
    </location>
</feature>
<comment type="subcellular location">
    <subcellularLocation>
        <location evidence="1">Nucleus</location>
    </subcellularLocation>
</comment>
<keyword evidence="3" id="KW-0677">Repeat</keyword>
<reference evidence="10 11" key="1">
    <citation type="submission" date="2024-08" db="EMBL/GenBank/DDBJ databases">
        <authorList>
            <person name="Cucini C."/>
            <person name="Frati F."/>
        </authorList>
    </citation>
    <scope>NUCLEOTIDE SEQUENCE [LARGE SCALE GENOMIC DNA]</scope>
</reference>
<evidence type="ECO:0000256" key="6">
    <source>
        <dbReference type="ARBA" id="ARBA00023242"/>
    </source>
</evidence>
<evidence type="ECO:0000313" key="10">
    <source>
        <dbReference type="EMBL" id="CAL8096891.1"/>
    </source>
</evidence>
<evidence type="ECO:0000256" key="3">
    <source>
        <dbReference type="ARBA" id="ARBA00022737"/>
    </source>
</evidence>
<keyword evidence="5" id="KW-0862">Zinc</keyword>
<feature type="region of interest" description="Disordered" evidence="8">
    <location>
        <begin position="249"/>
        <end position="278"/>
    </location>
</feature>
<gene>
    <name evidence="10" type="ORF">ODALV1_LOCUS9481</name>
</gene>
<evidence type="ECO:0000256" key="2">
    <source>
        <dbReference type="ARBA" id="ARBA00022723"/>
    </source>
</evidence>
<evidence type="ECO:0000259" key="9">
    <source>
        <dbReference type="PROSITE" id="PS50157"/>
    </source>
</evidence>
<dbReference type="PANTHER" id="PTHR24406">
    <property type="entry name" value="TRANSCRIPTIONAL REPRESSOR CTCFL-RELATED"/>
    <property type="match status" value="1"/>
</dbReference>
<feature type="compositionally biased region" description="Polar residues" evidence="8">
    <location>
        <begin position="12"/>
        <end position="21"/>
    </location>
</feature>
<evidence type="ECO:0000256" key="7">
    <source>
        <dbReference type="PROSITE-ProRule" id="PRU00042"/>
    </source>
</evidence>
<comment type="caution">
    <text evidence="10">The sequence shown here is derived from an EMBL/GenBank/DDBJ whole genome shotgun (WGS) entry which is preliminary data.</text>
</comment>
<feature type="region of interest" description="Disordered" evidence="8">
    <location>
        <begin position="140"/>
        <end position="185"/>
    </location>
</feature>
<evidence type="ECO:0000256" key="1">
    <source>
        <dbReference type="ARBA" id="ARBA00004123"/>
    </source>
</evidence>
<evidence type="ECO:0000256" key="4">
    <source>
        <dbReference type="ARBA" id="ARBA00022771"/>
    </source>
</evidence>
<feature type="compositionally biased region" description="Basic residues" evidence="8">
    <location>
        <begin position="163"/>
        <end position="179"/>
    </location>
</feature>
<evidence type="ECO:0000313" key="11">
    <source>
        <dbReference type="Proteomes" id="UP001642540"/>
    </source>
</evidence>
<dbReference type="InterPro" id="IPR013087">
    <property type="entry name" value="Znf_C2H2_type"/>
</dbReference>
<sequence>MSGGMATPPKRGSSTSANNDSLGGPACAFTDRLKNMFFIADRVDADSKKCIPDSEEPDENVFQPFSFDFEDVWDRVSSELREFGDDDEYAELRSEILSANRETTVGPYNFRMSEDDVLSGLFDEDLFSIPPLGDLKELIGSGISQPRRGGDDAGLGDLGPSSFKKHKADTKQVSKKVPARKSNESDTQFVFVQEVSTNRKKVICLRKGQEVPAGYELTTIKGDVPAELPDELALFPADALQEAILGAANTSGKSAPSSPTKTNPRALSKTSAVDKTTPSKRLTSLEDYMKAEKQKEKSPIVFKQRNSNNALKVVSIINKIAGEDNNEIDEAGANSEIVPVRGDAQRNTYAVRVSYPAAKSKHTSSNRNTAGFLIKSPSAPGYPVTGGPSSPSDPLGIEEGTSCLPSPEQPATFLGCKKCGHAFPVCNDNLFRKHLLFQHDLEFFEDDTTVFEESKLWPKDIRRCKKCNIYAINKFTEHQMKCLPFTHVDSAFEICDRAIFEVLKLECGLCPEKYGSRFELKKHINVNHTYLSGRIILDPEFRCARCLKRFDESVALMRHCAICEEMKPRTETILELAKSVTHCDICNKRHPAIEDTLSCYLNRSYRRCTFCLAVFKDKPLFYKHLNKYHNLHTLTPSTFKMDCPICPDKSLDKISHISHHMVTEHLSPMLSVSNQGIPMPAPIQFGVQQKRSATPVSVSGSKKVPDQKVFTTSGKTQASSNPNAPPGIVFNTSRFSLGPTMVSPVTPSPRPSALTLQAGRQLVLLPVLKRQTPANTPPVSANIVRINRTAGANLTTLSNSTTVARHPIAGGPFSIGIRTTGAGGRGMLGSIVRTPVTNRPPQLVRAPVSPPTPTIVSVSSSAPRVNAISSGTITPSIQTSTPGRLIQFGNRTYVLPSNGSVTQGFSVQRPLVRPPLEQITPVMMIPKPSAGSPP</sequence>
<accession>A0ABP1QBF6</accession>
<keyword evidence="11" id="KW-1185">Reference proteome</keyword>
<proteinExistence type="predicted"/>
<feature type="domain" description="C2H2-type" evidence="9">
    <location>
        <begin position="541"/>
        <end position="568"/>
    </location>
</feature>
<keyword evidence="6" id="KW-0539">Nucleus</keyword>
<dbReference type="InterPro" id="IPR050888">
    <property type="entry name" value="ZnF_C2H2-type_TF"/>
</dbReference>
<dbReference type="SMART" id="SM00355">
    <property type="entry name" value="ZnF_C2H2"/>
    <property type="match status" value="5"/>
</dbReference>
<feature type="region of interest" description="Disordered" evidence="8">
    <location>
        <begin position="380"/>
        <end position="401"/>
    </location>
</feature>
<evidence type="ECO:0000256" key="8">
    <source>
        <dbReference type="SAM" id="MobiDB-lite"/>
    </source>
</evidence>
<evidence type="ECO:0000256" key="5">
    <source>
        <dbReference type="ARBA" id="ARBA00022833"/>
    </source>
</evidence>
<dbReference type="PROSITE" id="PS50157">
    <property type="entry name" value="ZINC_FINGER_C2H2_2"/>
    <property type="match status" value="1"/>
</dbReference>
<name>A0ABP1QBF6_9HEXA</name>